<reference evidence="1 2" key="1">
    <citation type="submission" date="2024-01" db="EMBL/GenBank/DDBJ databases">
        <title>Genome assemblies of Stephania.</title>
        <authorList>
            <person name="Yang L."/>
        </authorList>
    </citation>
    <scope>NUCLEOTIDE SEQUENCE [LARGE SCALE GENOMIC DNA]</scope>
    <source>
        <strain evidence="1">JXDWG</strain>
        <tissue evidence="1">Leaf</tissue>
    </source>
</reference>
<protein>
    <submittedName>
        <fullName evidence="1">Uncharacterized protein</fullName>
    </submittedName>
</protein>
<dbReference type="Proteomes" id="UP001419268">
    <property type="component" value="Unassembled WGS sequence"/>
</dbReference>
<gene>
    <name evidence="1" type="ORF">Scep_007270</name>
</gene>
<evidence type="ECO:0000313" key="1">
    <source>
        <dbReference type="EMBL" id="KAK9148513.1"/>
    </source>
</evidence>
<accession>A0AAP0K9G4</accession>
<dbReference type="AlphaFoldDB" id="A0AAP0K9G4"/>
<organism evidence="1 2">
    <name type="scientific">Stephania cephalantha</name>
    <dbReference type="NCBI Taxonomy" id="152367"/>
    <lineage>
        <taxon>Eukaryota</taxon>
        <taxon>Viridiplantae</taxon>
        <taxon>Streptophyta</taxon>
        <taxon>Embryophyta</taxon>
        <taxon>Tracheophyta</taxon>
        <taxon>Spermatophyta</taxon>
        <taxon>Magnoliopsida</taxon>
        <taxon>Ranunculales</taxon>
        <taxon>Menispermaceae</taxon>
        <taxon>Menispermoideae</taxon>
        <taxon>Cissampelideae</taxon>
        <taxon>Stephania</taxon>
    </lineage>
</organism>
<proteinExistence type="predicted"/>
<sequence>MPIYVKDVPCVSRSAHSSWRIAPRAYMRGEIEDVYEMSCVVLIYIYLGGTEASLIDAPCYLALLIDGCLQSCIFMRSLFLSFYLHEFDCFGYRELLFWIL</sequence>
<dbReference type="EMBL" id="JBBNAG010000003">
    <property type="protein sequence ID" value="KAK9148513.1"/>
    <property type="molecule type" value="Genomic_DNA"/>
</dbReference>
<evidence type="ECO:0000313" key="2">
    <source>
        <dbReference type="Proteomes" id="UP001419268"/>
    </source>
</evidence>
<name>A0AAP0K9G4_9MAGN</name>
<keyword evidence="2" id="KW-1185">Reference proteome</keyword>
<comment type="caution">
    <text evidence="1">The sequence shown here is derived from an EMBL/GenBank/DDBJ whole genome shotgun (WGS) entry which is preliminary data.</text>
</comment>